<evidence type="ECO:0000256" key="2">
    <source>
        <dbReference type="ARBA" id="ARBA00022630"/>
    </source>
</evidence>
<comment type="cofactor">
    <cofactor evidence="1">
        <name>FMN</name>
        <dbReference type="ChEBI" id="CHEBI:58210"/>
    </cofactor>
</comment>
<dbReference type="AlphaFoldDB" id="A0A504XS62"/>
<feature type="compositionally biased region" description="Polar residues" evidence="6">
    <location>
        <begin position="469"/>
        <end position="487"/>
    </location>
</feature>
<dbReference type="SUPFAM" id="SSF51395">
    <property type="entry name" value="FMN-linked oxidoreductases"/>
    <property type="match status" value="1"/>
</dbReference>
<dbReference type="GO" id="GO:0050660">
    <property type="term" value="F:flavin adenine dinucleotide binding"/>
    <property type="evidence" value="ECO:0007669"/>
    <property type="project" value="InterPro"/>
</dbReference>
<keyword evidence="5" id="KW-0560">Oxidoreductase</keyword>
<evidence type="ECO:0000259" key="7">
    <source>
        <dbReference type="Pfam" id="PF01207"/>
    </source>
</evidence>
<dbReference type="EMBL" id="RHLD01000026">
    <property type="protein sequence ID" value="TPP50409.1"/>
    <property type="molecule type" value="Genomic_DNA"/>
</dbReference>
<keyword evidence="3" id="KW-0288">FMN</keyword>
<dbReference type="Proteomes" id="UP000318821">
    <property type="component" value="Unassembled WGS sequence"/>
</dbReference>
<gene>
    <name evidence="8" type="ORF">CGC20_1915</name>
</gene>
<organism evidence="8 9">
    <name type="scientific">Leishmania donovani</name>
    <dbReference type="NCBI Taxonomy" id="5661"/>
    <lineage>
        <taxon>Eukaryota</taxon>
        <taxon>Discoba</taxon>
        <taxon>Euglenozoa</taxon>
        <taxon>Kinetoplastea</taxon>
        <taxon>Metakinetoplastina</taxon>
        <taxon>Trypanosomatida</taxon>
        <taxon>Trypanosomatidae</taxon>
        <taxon>Leishmaniinae</taxon>
        <taxon>Leishmania</taxon>
    </lineage>
</organism>
<sequence length="786" mass="84745">MSDHWAPYERAWAQDPHHLHRSVCLSALIAEADRAVAAALVNLSREYDATILCGSHHTPAEQHVTSAEDEGEYHQRCVDSPDSNASLDWRQLYCSLCLIQAPMVRCSRPAFRQVCRAWGARVSYTHMLIAESFVKSPHARHAEFARYEGEDRLVVQLAAKSGPAAAQAAVLLRPYCDGIDLNCGCPQRWAMKEGIGSALLDQPERVADMVRSIRNAMPDGSTASTIVGNGCEYGSCTSTVPPFLPCVVKMRIKDDLRRSVDFARQCEAAGVSWLTVHGRTPTCHPSAAVQFEAVKLIRENLSVPVVLNGGVTDVSTAMEAALRTGCGGLMSANGLLDNPAMFYCGASRAAAEAEMSFARAAGDGHPEPAIPPAPGVFSEVFSPVQPVSFLWAPDRSNAEAGLLRYTVPDMWQAAQVLRMARLYVSPAERSHIALLRSNLSVLNALQEIGATSSSFSGGGATGMGAGLSQQPTPSSKLTSAHPSSSAPTDAWKSSMRNEVLCGKPLRQSSPETSAAVPRENLYNIGRCAADTRDERHRRTSQPSERLQLHRHRYTRSILRHQAPEAAGRRGRTAAELHRCRRDGDEESGDDSDDYESAEPSLRYDIVTLAMSATSTPPRHSRKVTAAILLCTTVTTTATNMARVTAPGVDPGAGRPRLSSRSPTHSPPRDSGSGYTISAGPPLSAAVTAPSAPPPPEEEGDVITLDAAPQHCALDEQHLLKSSKRGGDQRRAKSPSMGTNGRDEDVLTQPHNRSEASGGSHGAVVVRRLPPRQRWPSEAYQDDPQQR</sequence>
<dbReference type="Pfam" id="PF01207">
    <property type="entry name" value="Dus"/>
    <property type="match status" value="1"/>
</dbReference>
<reference evidence="9" key="1">
    <citation type="submission" date="2019-02" db="EMBL/GenBank/DDBJ databases">
        <title>FDA dAtabase for Regulatory Grade micrObial Sequences (FDA-ARGOS): Supporting development and validation of Infectious Disease Dx tests.</title>
        <authorList>
            <person name="Duncan R."/>
            <person name="Fisher C."/>
            <person name="Tallon L."/>
            <person name="Sadzewicz L."/>
            <person name="Sengamalay N."/>
            <person name="Ott S."/>
            <person name="Godinez A."/>
            <person name="Nagaraj S."/>
            <person name="Vavikolanu K."/>
            <person name="Vyas G."/>
            <person name="Nadendla S."/>
            <person name="Aluvathingal J."/>
            <person name="Sichtig H."/>
        </authorList>
    </citation>
    <scope>NUCLEOTIDE SEQUENCE [LARGE SCALE GENOMIC DNA]</scope>
    <source>
        <strain evidence="9">FDAARGOS_360</strain>
    </source>
</reference>
<dbReference type="InterPro" id="IPR035587">
    <property type="entry name" value="DUS-like_FMN-bd"/>
</dbReference>
<evidence type="ECO:0000256" key="3">
    <source>
        <dbReference type="ARBA" id="ARBA00022643"/>
    </source>
</evidence>
<evidence type="ECO:0000256" key="4">
    <source>
        <dbReference type="ARBA" id="ARBA00022694"/>
    </source>
</evidence>
<feature type="compositionally biased region" description="Low complexity" evidence="6">
    <location>
        <begin position="680"/>
        <end position="689"/>
    </location>
</feature>
<feature type="region of interest" description="Disordered" evidence="6">
    <location>
        <begin position="528"/>
        <end position="548"/>
    </location>
</feature>
<feature type="region of interest" description="Disordered" evidence="6">
    <location>
        <begin position="460"/>
        <end position="493"/>
    </location>
</feature>
<feature type="compositionally biased region" description="Acidic residues" evidence="6">
    <location>
        <begin position="584"/>
        <end position="596"/>
    </location>
</feature>
<dbReference type="VEuPathDB" id="TriTrypDB:LDHU3_34.1930"/>
<dbReference type="GO" id="GO:0005737">
    <property type="term" value="C:cytoplasm"/>
    <property type="evidence" value="ECO:0007669"/>
    <property type="project" value="UniProtKB-ARBA"/>
</dbReference>
<dbReference type="CDD" id="cd02801">
    <property type="entry name" value="DUS_like_FMN"/>
    <property type="match status" value="1"/>
</dbReference>
<dbReference type="PANTHER" id="PTHR11082">
    <property type="entry name" value="TRNA-DIHYDROURIDINE SYNTHASE"/>
    <property type="match status" value="1"/>
</dbReference>
<dbReference type="Gene3D" id="3.20.20.70">
    <property type="entry name" value="Aldolase class I"/>
    <property type="match status" value="1"/>
</dbReference>
<feature type="compositionally biased region" description="Basic and acidic residues" evidence="6">
    <location>
        <begin position="719"/>
        <end position="730"/>
    </location>
</feature>
<feature type="domain" description="DUS-like FMN-binding" evidence="7">
    <location>
        <begin position="100"/>
        <end position="344"/>
    </location>
</feature>
<comment type="caution">
    <text evidence="8">The sequence shown here is derived from an EMBL/GenBank/DDBJ whole genome shotgun (WGS) entry which is preliminary data.</text>
</comment>
<evidence type="ECO:0000313" key="9">
    <source>
        <dbReference type="Proteomes" id="UP000318821"/>
    </source>
</evidence>
<keyword evidence="2" id="KW-0285">Flavoprotein</keyword>
<dbReference type="VEuPathDB" id="TriTrypDB:LdCL_340018000"/>
<keyword evidence="4" id="KW-0819">tRNA processing</keyword>
<dbReference type="VEuPathDB" id="TriTrypDB:LdBPK_341210.1"/>
<feature type="region of interest" description="Disordered" evidence="6">
    <location>
        <begin position="719"/>
        <end position="786"/>
    </location>
</feature>
<dbReference type="GO" id="GO:0017150">
    <property type="term" value="F:tRNA dihydrouridine synthase activity"/>
    <property type="evidence" value="ECO:0007669"/>
    <property type="project" value="InterPro"/>
</dbReference>
<accession>A0A504XS62</accession>
<dbReference type="VEuPathDB" id="TriTrypDB:LDHU3_34.1940"/>
<proteinExistence type="predicted"/>
<dbReference type="PROSITE" id="PS01136">
    <property type="entry name" value="UPF0034"/>
    <property type="match status" value="1"/>
</dbReference>
<protein>
    <submittedName>
        <fullName evidence="8">Dihydrouridine synthase (Dus) family protein</fullName>
    </submittedName>
</protein>
<feature type="region of interest" description="Disordered" evidence="6">
    <location>
        <begin position="641"/>
        <end position="700"/>
    </location>
</feature>
<evidence type="ECO:0000256" key="5">
    <source>
        <dbReference type="ARBA" id="ARBA00023002"/>
    </source>
</evidence>
<dbReference type="PANTHER" id="PTHR11082:SF31">
    <property type="entry name" value="TRNA-DIHYDROURIDINE(20A_20B) SYNTHASE [NAD(P)+]-LIKE"/>
    <property type="match status" value="1"/>
</dbReference>
<dbReference type="InterPro" id="IPR013785">
    <property type="entry name" value="Aldolase_TIM"/>
</dbReference>
<name>A0A504XS62_LEIDO</name>
<evidence type="ECO:0000256" key="6">
    <source>
        <dbReference type="SAM" id="MobiDB-lite"/>
    </source>
</evidence>
<feature type="region of interest" description="Disordered" evidence="6">
    <location>
        <begin position="561"/>
        <end position="597"/>
    </location>
</feature>
<evidence type="ECO:0000313" key="8">
    <source>
        <dbReference type="EMBL" id="TPP50409.1"/>
    </source>
</evidence>
<dbReference type="FunFam" id="3.20.20.70:FF:000221">
    <property type="entry name" value="tRNA-dihydrouridine synthase"/>
    <property type="match status" value="1"/>
</dbReference>
<feature type="compositionally biased region" description="Basic and acidic residues" evidence="6">
    <location>
        <begin position="572"/>
        <end position="583"/>
    </location>
</feature>
<dbReference type="VEuPathDB" id="TriTrypDB:LdCL_340018100"/>
<dbReference type="VEuPathDB" id="TriTrypDB:LdBPK_341220.1"/>
<dbReference type="InterPro" id="IPR018517">
    <property type="entry name" value="tRNA_hU_synthase_CS"/>
</dbReference>
<evidence type="ECO:0000256" key="1">
    <source>
        <dbReference type="ARBA" id="ARBA00001917"/>
    </source>
</evidence>